<evidence type="ECO:0000256" key="2">
    <source>
        <dbReference type="HAMAP-Rule" id="MF_01875"/>
    </source>
</evidence>
<comment type="function">
    <text evidence="2">With LigD forms a non-homologous end joining (NHEJ) DNA repair enzyme, which repairs dsDNA breaks with reduced fidelity. Binds linear dsDNA with 5'- and 3'- overhangs but not closed circular dsDNA nor ssDNA. Recruits and stimulates the ligase activity of LigD.</text>
</comment>
<keyword evidence="2" id="KW-0234">DNA repair</keyword>
<keyword evidence="2" id="KW-0227">DNA damage</keyword>
<keyword evidence="2" id="KW-0233">DNA recombination</keyword>
<sequence>MHTIWKGVIGFGLVHIPVKLYAATEEKEISLQLLHKGCHGTIKTQRYCSSCEKKLSSEDVIKGYKLDNNQFLIFEKEELEQLHDDSKKINIIQFIKEASVDLMFSQKVYYLGPEANYTDAYSLFTKALEVTKRVAVAKITIRSSTKLCILKPMNGSFIQLSTMYYPNEIRPSERIPNLPSEAQIDSDQLQLAQQLIKNLSSSKTVESHFTNVGQVRMQSLIQSKISGQEVIQIDSEKNESHHIIDLMEALQTSINLLSNPSTKKNKQKKKESAS</sequence>
<dbReference type="EMBL" id="JTHP01000013">
    <property type="protein sequence ID" value="KJD45906.1"/>
    <property type="molecule type" value="Genomic_DNA"/>
</dbReference>
<evidence type="ECO:0000256" key="1">
    <source>
        <dbReference type="ARBA" id="ARBA00023125"/>
    </source>
</evidence>
<dbReference type="Gene3D" id="2.40.290.10">
    <property type="match status" value="1"/>
</dbReference>
<comment type="similarity">
    <text evidence="2">Belongs to the prokaryotic Ku family.</text>
</comment>
<evidence type="ECO:0000259" key="3">
    <source>
        <dbReference type="SMART" id="SM00559"/>
    </source>
</evidence>
<dbReference type="SMART" id="SM00559">
    <property type="entry name" value="Ku78"/>
    <property type="match status" value="1"/>
</dbReference>
<gene>
    <name evidence="2" type="primary">ku</name>
    <name evidence="4" type="ORF">QD47_08810</name>
</gene>
<accession>A0A0D7X3F3</accession>
<dbReference type="GO" id="GO:0003690">
    <property type="term" value="F:double-stranded DNA binding"/>
    <property type="evidence" value="ECO:0007669"/>
    <property type="project" value="UniProtKB-UniRule"/>
</dbReference>
<dbReference type="InterPro" id="IPR009187">
    <property type="entry name" value="Prok_Ku"/>
</dbReference>
<dbReference type="PANTHER" id="PTHR41251">
    <property type="entry name" value="NON-HOMOLOGOUS END JOINING PROTEIN KU"/>
    <property type="match status" value="1"/>
</dbReference>
<dbReference type="PATRIC" id="fig|159743.3.peg.1931"/>
<keyword evidence="1 2" id="KW-0238">DNA-binding</keyword>
<dbReference type="Proteomes" id="UP000032534">
    <property type="component" value="Unassembled WGS sequence"/>
</dbReference>
<reference evidence="4 5" key="1">
    <citation type="submission" date="2014-11" db="EMBL/GenBank/DDBJ databases">
        <title>Draft Genome Sequences of Paenibacillus polymyxa NRRL B-30509 and Paenibacillus terrae NRRL B-30644, Strains from a Poultry Environment that Produce Tridecaptin A and Paenicidins.</title>
        <authorList>
            <person name="van Belkum M.J."/>
            <person name="Lohans C.T."/>
            <person name="Vederas J.C."/>
        </authorList>
    </citation>
    <scope>NUCLEOTIDE SEQUENCE [LARGE SCALE GENOMIC DNA]</scope>
    <source>
        <strain evidence="4 5">NRRL B-30644</strain>
    </source>
</reference>
<protein>
    <recommendedName>
        <fullName evidence="2">Non-homologous end joining protein Ku</fullName>
    </recommendedName>
</protein>
<keyword evidence="5" id="KW-1185">Reference proteome</keyword>
<dbReference type="PANTHER" id="PTHR41251:SF1">
    <property type="entry name" value="NON-HOMOLOGOUS END JOINING PROTEIN KU"/>
    <property type="match status" value="1"/>
</dbReference>
<evidence type="ECO:0000313" key="4">
    <source>
        <dbReference type="EMBL" id="KJD45906.1"/>
    </source>
</evidence>
<dbReference type="AlphaFoldDB" id="A0A0D7X3F3"/>
<dbReference type="Pfam" id="PF02735">
    <property type="entry name" value="Ku"/>
    <property type="match status" value="1"/>
</dbReference>
<evidence type="ECO:0000313" key="5">
    <source>
        <dbReference type="Proteomes" id="UP000032534"/>
    </source>
</evidence>
<comment type="caution">
    <text evidence="4">The sequence shown here is derived from an EMBL/GenBank/DDBJ whole genome shotgun (WGS) entry which is preliminary data.</text>
</comment>
<dbReference type="HAMAP" id="MF_01875">
    <property type="entry name" value="Prokaryotic_Ku"/>
    <property type="match status" value="1"/>
</dbReference>
<dbReference type="SUPFAM" id="SSF100939">
    <property type="entry name" value="SPOC domain-like"/>
    <property type="match status" value="1"/>
</dbReference>
<dbReference type="OrthoDB" id="9795084at2"/>
<dbReference type="PIRSF" id="PIRSF006493">
    <property type="entry name" value="Prok_Ku"/>
    <property type="match status" value="1"/>
</dbReference>
<name>A0A0D7X3F3_9BACL</name>
<dbReference type="RefSeq" id="WP_044645787.1">
    <property type="nucleotide sequence ID" value="NZ_JTHP01000013.1"/>
</dbReference>
<dbReference type="InterPro" id="IPR016194">
    <property type="entry name" value="SPOC-like_C_dom_sf"/>
</dbReference>
<dbReference type="NCBIfam" id="TIGR02772">
    <property type="entry name" value="Ku_bact"/>
    <property type="match status" value="1"/>
</dbReference>
<proteinExistence type="inferred from homology"/>
<organism evidence="4 5">
    <name type="scientific">Paenibacillus terrae</name>
    <dbReference type="NCBI Taxonomy" id="159743"/>
    <lineage>
        <taxon>Bacteria</taxon>
        <taxon>Bacillati</taxon>
        <taxon>Bacillota</taxon>
        <taxon>Bacilli</taxon>
        <taxon>Bacillales</taxon>
        <taxon>Paenibacillaceae</taxon>
        <taxon>Paenibacillus</taxon>
    </lineage>
</organism>
<comment type="subunit">
    <text evidence="2">Homodimer. Interacts with LigD.</text>
</comment>
<feature type="domain" description="Ku" evidence="3">
    <location>
        <begin position="52"/>
        <end position="180"/>
    </location>
</feature>
<dbReference type="GO" id="GO:0006310">
    <property type="term" value="P:DNA recombination"/>
    <property type="evidence" value="ECO:0007669"/>
    <property type="project" value="UniProtKB-KW"/>
</dbReference>
<dbReference type="InterPro" id="IPR006164">
    <property type="entry name" value="DNA_bd_Ku70/Ku80"/>
</dbReference>
<dbReference type="GO" id="GO:0006303">
    <property type="term" value="P:double-strand break repair via nonhomologous end joining"/>
    <property type="evidence" value="ECO:0007669"/>
    <property type="project" value="UniProtKB-UniRule"/>
</dbReference>